<keyword evidence="1" id="KW-0472">Membrane</keyword>
<dbReference type="HOGENOM" id="CLU_2969252_0_0_9"/>
<keyword evidence="3" id="KW-1185">Reference proteome</keyword>
<protein>
    <submittedName>
        <fullName evidence="2">Uncharacterized protein</fullName>
    </submittedName>
</protein>
<keyword evidence="1" id="KW-0812">Transmembrane</keyword>
<accession>U1YEE7</accession>
<proteinExistence type="predicted"/>
<feature type="transmembrane region" description="Helical" evidence="1">
    <location>
        <begin position="7"/>
        <end position="23"/>
    </location>
</feature>
<evidence type="ECO:0000313" key="3">
    <source>
        <dbReference type="Proteomes" id="UP000016511"/>
    </source>
</evidence>
<organism evidence="2 3">
    <name type="scientific">Aneurinibacillus aneurinilyticus ATCC 12856</name>
    <dbReference type="NCBI Taxonomy" id="649747"/>
    <lineage>
        <taxon>Bacteria</taxon>
        <taxon>Bacillati</taxon>
        <taxon>Bacillota</taxon>
        <taxon>Bacilli</taxon>
        <taxon>Bacillales</taxon>
        <taxon>Paenibacillaceae</taxon>
        <taxon>Aneurinibacillus group</taxon>
        <taxon>Aneurinibacillus</taxon>
    </lineage>
</organism>
<evidence type="ECO:0000256" key="1">
    <source>
        <dbReference type="SAM" id="Phobius"/>
    </source>
</evidence>
<dbReference type="AlphaFoldDB" id="U1YEE7"/>
<dbReference type="Proteomes" id="UP000016511">
    <property type="component" value="Unassembled WGS sequence"/>
</dbReference>
<evidence type="ECO:0000313" key="2">
    <source>
        <dbReference type="EMBL" id="ERI10467.1"/>
    </source>
</evidence>
<gene>
    <name evidence="2" type="ORF">HMPREF0083_01372</name>
</gene>
<name>U1YEE7_ANEAE</name>
<sequence length="58" mass="6805">MNRTSQAICFALLIIIIHNWLDFCKREFVLPLLSAMFLLYTLLYSFIRLVTREPAAIT</sequence>
<comment type="caution">
    <text evidence="2">The sequence shown here is derived from an EMBL/GenBank/DDBJ whole genome shotgun (WGS) entry which is preliminary data.</text>
</comment>
<dbReference type="EMBL" id="AWSJ01000092">
    <property type="protein sequence ID" value="ERI10467.1"/>
    <property type="molecule type" value="Genomic_DNA"/>
</dbReference>
<keyword evidence="1" id="KW-1133">Transmembrane helix</keyword>
<reference evidence="2 3" key="1">
    <citation type="submission" date="2013-08" db="EMBL/GenBank/DDBJ databases">
        <authorList>
            <person name="Weinstock G."/>
            <person name="Sodergren E."/>
            <person name="Wylie T."/>
            <person name="Fulton L."/>
            <person name="Fulton R."/>
            <person name="Fronick C."/>
            <person name="O'Laughlin M."/>
            <person name="Godfrey J."/>
            <person name="Miner T."/>
            <person name="Herter B."/>
            <person name="Appelbaum E."/>
            <person name="Cordes M."/>
            <person name="Lek S."/>
            <person name="Wollam A."/>
            <person name="Pepin K.H."/>
            <person name="Palsikar V.B."/>
            <person name="Mitreva M."/>
            <person name="Wilson R.K."/>
        </authorList>
    </citation>
    <scope>NUCLEOTIDE SEQUENCE [LARGE SCALE GENOMIC DNA]</scope>
    <source>
        <strain evidence="2 3">ATCC 12856</strain>
    </source>
</reference>
<feature type="transmembrane region" description="Helical" evidence="1">
    <location>
        <begin position="29"/>
        <end position="47"/>
    </location>
</feature>